<feature type="domain" description="Aminotransferase-like plant mobile" evidence="2">
    <location>
        <begin position="258"/>
        <end position="387"/>
    </location>
</feature>
<feature type="compositionally biased region" description="Basic and acidic residues" evidence="1">
    <location>
        <begin position="425"/>
        <end position="441"/>
    </location>
</feature>
<organism evidence="3 4">
    <name type="scientific">Lithospermum erythrorhizon</name>
    <name type="common">Purple gromwell</name>
    <name type="synonym">Lithospermum officinale var. erythrorhizon</name>
    <dbReference type="NCBI Taxonomy" id="34254"/>
    <lineage>
        <taxon>Eukaryota</taxon>
        <taxon>Viridiplantae</taxon>
        <taxon>Streptophyta</taxon>
        <taxon>Embryophyta</taxon>
        <taxon>Tracheophyta</taxon>
        <taxon>Spermatophyta</taxon>
        <taxon>Magnoliopsida</taxon>
        <taxon>eudicotyledons</taxon>
        <taxon>Gunneridae</taxon>
        <taxon>Pentapetalae</taxon>
        <taxon>asterids</taxon>
        <taxon>lamiids</taxon>
        <taxon>Boraginales</taxon>
        <taxon>Boraginaceae</taxon>
        <taxon>Boraginoideae</taxon>
        <taxon>Lithospermeae</taxon>
        <taxon>Lithospermum</taxon>
    </lineage>
</organism>
<reference evidence="3 4" key="1">
    <citation type="submission" date="2024-01" db="EMBL/GenBank/DDBJ databases">
        <title>The complete chloroplast genome sequence of Lithospermum erythrorhizon: insights into the phylogenetic relationship among Boraginaceae species and the maternal lineages of purple gromwells.</title>
        <authorList>
            <person name="Okada T."/>
            <person name="Watanabe K."/>
        </authorList>
    </citation>
    <scope>NUCLEOTIDE SEQUENCE [LARGE SCALE GENOMIC DNA]</scope>
</reference>
<evidence type="ECO:0000313" key="4">
    <source>
        <dbReference type="Proteomes" id="UP001454036"/>
    </source>
</evidence>
<feature type="compositionally biased region" description="Low complexity" evidence="1">
    <location>
        <begin position="442"/>
        <end position="453"/>
    </location>
</feature>
<name>A0AAV3QA50_LITER</name>
<dbReference type="PANTHER" id="PTHR36607:SF20">
    <property type="entry name" value="AMINOTRANSFERASE-LIKE PLANT MOBILE DOMAIN-CONTAINING PROTEIN"/>
    <property type="match status" value="1"/>
</dbReference>
<comment type="caution">
    <text evidence="3">The sequence shown here is derived from an EMBL/GenBank/DDBJ whole genome shotgun (WGS) entry which is preliminary data.</text>
</comment>
<dbReference type="Proteomes" id="UP001454036">
    <property type="component" value="Unassembled WGS sequence"/>
</dbReference>
<proteinExistence type="predicted"/>
<accession>A0AAV3QA50</accession>
<feature type="region of interest" description="Disordered" evidence="1">
    <location>
        <begin position="413"/>
        <end position="453"/>
    </location>
</feature>
<dbReference type="Pfam" id="PF10536">
    <property type="entry name" value="PMD"/>
    <property type="match status" value="1"/>
</dbReference>
<evidence type="ECO:0000259" key="2">
    <source>
        <dbReference type="Pfam" id="PF10536"/>
    </source>
</evidence>
<evidence type="ECO:0000313" key="3">
    <source>
        <dbReference type="EMBL" id="GAA0160365.1"/>
    </source>
</evidence>
<protein>
    <recommendedName>
        <fullName evidence="2">Aminotransferase-like plant mobile domain-containing protein</fullName>
    </recommendedName>
</protein>
<dbReference type="AlphaFoldDB" id="A0AAV3QA50"/>
<dbReference type="PANTHER" id="PTHR36607">
    <property type="entry name" value="1,2-DIHYDROXY-3-KETO-5-METHYLTHIOPENTENE DIOXYGENASE 4"/>
    <property type="match status" value="1"/>
</dbReference>
<dbReference type="InterPro" id="IPR019557">
    <property type="entry name" value="AminoTfrase-like_pln_mobile"/>
</dbReference>
<gene>
    <name evidence="3" type="ORF">LIER_16937</name>
</gene>
<dbReference type="EMBL" id="BAABME010003862">
    <property type="protein sequence ID" value="GAA0160365.1"/>
    <property type="molecule type" value="Genomic_DNA"/>
</dbReference>
<keyword evidence="4" id="KW-1185">Reference proteome</keyword>
<evidence type="ECO:0000256" key="1">
    <source>
        <dbReference type="SAM" id="MobiDB-lite"/>
    </source>
</evidence>
<sequence length="525" mass="58433">MVIFETTPGREFSTLRIVGPEEDKVTTLVAHPPLYRGCVAKWPLFRTPTSERSHGWSSIQEKVLHLKGSDQESSDPPQGFHFLGSMIAAGRVQWKSPLKVCGNFDYIPGYWEWAENVRHRCGAILTSASLIEAVQASLCVYDYSDEFLKAFCRLFDEVVPTTECLSQSLGDEARILVSCWFLLSGYHYLAAQSPDRSVSIYAWIGFWNRSYVGYEVADQSNSKMVCPRRSSVFDLCPWNSADRDPFDVLRVSVDLEEEIYCAPFLACWLCVFLFPTEPLDLIHVSVFKMASFMANGSRVSLVPLVLACIYRSLSQISLSDNPFVAPGCFPAHYLFGWLRSYLHAQHTATSRLAGPQMMKYHGKGRGKVYVLSEARTILRSCPFRYTPTIPGLSSSTREMVDLAIGLEFWRSSGSSKRRCSSSSIMEDRDPNHARGVRKETSSSRGSRVVSPVRRSLEGVAPSVAPDDVIRDQVVEVSSSVSSQEHTELVDTGESPECLAIEVAESCPPALPTLTIAQGAEAILRT</sequence>